<sequence>MMKKLLYVFVIGGLFTFASCDSPAEERMEEREERVEELEDEAEERTEKMEDMEEEMDTTAVIE</sequence>
<organism evidence="2 3">
    <name type="scientific">Pontibacter locisalis</name>
    <dbReference type="NCBI Taxonomy" id="1719035"/>
    <lineage>
        <taxon>Bacteria</taxon>
        <taxon>Pseudomonadati</taxon>
        <taxon>Bacteroidota</taxon>
        <taxon>Cytophagia</taxon>
        <taxon>Cytophagales</taxon>
        <taxon>Hymenobacteraceae</taxon>
        <taxon>Pontibacter</taxon>
    </lineage>
</organism>
<feature type="compositionally biased region" description="Basic and acidic residues" evidence="1">
    <location>
        <begin position="24"/>
        <end position="34"/>
    </location>
</feature>
<dbReference type="PROSITE" id="PS51257">
    <property type="entry name" value="PROKAR_LIPOPROTEIN"/>
    <property type="match status" value="1"/>
</dbReference>
<evidence type="ECO:0000256" key="1">
    <source>
        <dbReference type="SAM" id="MobiDB-lite"/>
    </source>
</evidence>
<comment type="caution">
    <text evidence="2">The sequence shown here is derived from an EMBL/GenBank/DDBJ whole genome shotgun (WGS) entry which is preliminary data.</text>
</comment>
<reference evidence="3" key="1">
    <citation type="journal article" date="2019" name="Int. J. Syst. Evol. Microbiol.">
        <title>The Global Catalogue of Microorganisms (GCM) 10K type strain sequencing project: providing services to taxonomists for standard genome sequencing and annotation.</title>
        <authorList>
            <consortium name="The Broad Institute Genomics Platform"/>
            <consortium name="The Broad Institute Genome Sequencing Center for Infectious Disease"/>
            <person name="Wu L."/>
            <person name="Ma J."/>
        </authorList>
    </citation>
    <scope>NUCLEOTIDE SEQUENCE [LARGE SCALE GENOMIC DNA]</scope>
    <source>
        <strain evidence="3">KCTC 42498</strain>
    </source>
</reference>
<name>A0ABW5IGD8_9BACT</name>
<dbReference type="RefSeq" id="WP_377503136.1">
    <property type="nucleotide sequence ID" value="NZ_JBHULU010000003.1"/>
</dbReference>
<gene>
    <name evidence="2" type="ORF">ACFSRY_02525</name>
</gene>
<keyword evidence="3" id="KW-1185">Reference proteome</keyword>
<protein>
    <recommendedName>
        <fullName evidence="4">Secreted protein</fullName>
    </recommendedName>
</protein>
<feature type="region of interest" description="Disordered" evidence="1">
    <location>
        <begin position="23"/>
        <end position="63"/>
    </location>
</feature>
<proteinExistence type="predicted"/>
<dbReference type="EMBL" id="JBHULU010000003">
    <property type="protein sequence ID" value="MFD2512731.1"/>
    <property type="molecule type" value="Genomic_DNA"/>
</dbReference>
<evidence type="ECO:0000313" key="3">
    <source>
        <dbReference type="Proteomes" id="UP001597544"/>
    </source>
</evidence>
<evidence type="ECO:0000313" key="2">
    <source>
        <dbReference type="EMBL" id="MFD2512731.1"/>
    </source>
</evidence>
<feature type="compositionally biased region" description="Acidic residues" evidence="1">
    <location>
        <begin position="35"/>
        <end position="57"/>
    </location>
</feature>
<accession>A0ABW5IGD8</accession>
<evidence type="ECO:0008006" key="4">
    <source>
        <dbReference type="Google" id="ProtNLM"/>
    </source>
</evidence>
<dbReference type="Proteomes" id="UP001597544">
    <property type="component" value="Unassembled WGS sequence"/>
</dbReference>